<evidence type="ECO:0000256" key="4">
    <source>
        <dbReference type="ARBA" id="ARBA00022833"/>
    </source>
</evidence>
<name>A0A0Q3PEN9_9HYPH</name>
<keyword evidence="5" id="KW-0560">Oxidoreductase</keyword>
<evidence type="ECO:0000256" key="3">
    <source>
        <dbReference type="ARBA" id="ARBA00022723"/>
    </source>
</evidence>
<comment type="similarity">
    <text evidence="2">Belongs to the zinc-containing alcohol dehydrogenase family.</text>
</comment>
<dbReference type="PANTHER" id="PTHR43161">
    <property type="entry name" value="SORBITOL DEHYDROGENASE"/>
    <property type="match status" value="1"/>
</dbReference>
<dbReference type="InterPro" id="IPR013149">
    <property type="entry name" value="ADH-like_C"/>
</dbReference>
<dbReference type="RefSeq" id="WP_055730522.1">
    <property type="nucleotide sequence ID" value="NZ_FUYX01000002.1"/>
</dbReference>
<sequence>MSHAVFLHAAGDARFAPFNLREGTPGETLLDVAAIGLCGSDLHYYKDGGIGSAVIATPFVPGHEFSGWLTEDLPELGLARGALVAVDPNQACGHCQHCRDGHPNLCPDVVFIGAPPHDGAMTERIWVPKSQIVPVPERFTPSDAVMLEPLGVAIHAVDLARPRLLERVALVGCGPIGLLILQVLRSVGVGEILVCDPQPHRRALALELGATRAGANVADIAEWTRGEGLPLVIEATNAPEGFRDAIRATRIGGRLVLVGIPDGDSYMIPAAEARRRGLTVKFSRRMGHVYPRAIELVAQGKVDVDAVVSHRFPLADGPEAFRRHAANEAGMVKSLLYPHGTDGKRR</sequence>
<organism evidence="8 10">
    <name type="scientific">Bosea thiooxidans</name>
    <dbReference type="NCBI Taxonomy" id="53254"/>
    <lineage>
        <taxon>Bacteria</taxon>
        <taxon>Pseudomonadati</taxon>
        <taxon>Pseudomonadota</taxon>
        <taxon>Alphaproteobacteria</taxon>
        <taxon>Hyphomicrobiales</taxon>
        <taxon>Boseaceae</taxon>
        <taxon>Bosea</taxon>
    </lineage>
</organism>
<feature type="domain" description="Alcohol dehydrogenase-like N-terminal" evidence="7">
    <location>
        <begin position="25"/>
        <end position="137"/>
    </location>
</feature>
<keyword evidence="3" id="KW-0479">Metal-binding</keyword>
<proteinExistence type="inferred from homology"/>
<dbReference type="GO" id="GO:0016491">
    <property type="term" value="F:oxidoreductase activity"/>
    <property type="evidence" value="ECO:0007669"/>
    <property type="project" value="UniProtKB-KW"/>
</dbReference>
<comment type="cofactor">
    <cofactor evidence="1">
        <name>Zn(2+)</name>
        <dbReference type="ChEBI" id="CHEBI:29105"/>
    </cofactor>
</comment>
<dbReference type="STRING" id="53254.SAMN05660750_00897"/>
<dbReference type="EMBL" id="FUYX01000002">
    <property type="protein sequence ID" value="SKB48020.1"/>
    <property type="molecule type" value="Genomic_DNA"/>
</dbReference>
<evidence type="ECO:0000313" key="11">
    <source>
        <dbReference type="Proteomes" id="UP000190130"/>
    </source>
</evidence>
<reference evidence="9 11" key="2">
    <citation type="submission" date="2017-02" db="EMBL/GenBank/DDBJ databases">
        <authorList>
            <person name="Peterson S.W."/>
        </authorList>
    </citation>
    <scope>NUCLEOTIDE SEQUENCE [LARGE SCALE GENOMIC DNA]</scope>
    <source>
        <strain evidence="9 11">DSM 9653</strain>
    </source>
</reference>
<evidence type="ECO:0000313" key="9">
    <source>
        <dbReference type="EMBL" id="SKB48020.1"/>
    </source>
</evidence>
<evidence type="ECO:0000256" key="1">
    <source>
        <dbReference type="ARBA" id="ARBA00001947"/>
    </source>
</evidence>
<accession>A0A0Q3PEN9</accession>
<dbReference type="SUPFAM" id="SSF51735">
    <property type="entry name" value="NAD(P)-binding Rossmann-fold domains"/>
    <property type="match status" value="1"/>
</dbReference>
<dbReference type="OrthoDB" id="9773078at2"/>
<feature type="domain" description="Alcohol dehydrogenase-like C-terminal" evidence="6">
    <location>
        <begin position="175"/>
        <end position="298"/>
    </location>
</feature>
<keyword evidence="4" id="KW-0862">Zinc</keyword>
<dbReference type="InterPro" id="IPR036291">
    <property type="entry name" value="NAD(P)-bd_dom_sf"/>
</dbReference>
<dbReference type="Pfam" id="PF00107">
    <property type="entry name" value="ADH_zinc_N"/>
    <property type="match status" value="1"/>
</dbReference>
<evidence type="ECO:0000256" key="5">
    <source>
        <dbReference type="ARBA" id="ARBA00023002"/>
    </source>
</evidence>
<dbReference type="InterPro" id="IPR011032">
    <property type="entry name" value="GroES-like_sf"/>
</dbReference>
<keyword evidence="10" id="KW-1185">Reference proteome</keyword>
<dbReference type="Gene3D" id="3.40.50.720">
    <property type="entry name" value="NAD(P)-binding Rossmann-like Domain"/>
    <property type="match status" value="1"/>
</dbReference>
<dbReference type="AlphaFoldDB" id="A0A0Q3PEN9"/>
<dbReference type="SUPFAM" id="SSF50129">
    <property type="entry name" value="GroES-like"/>
    <property type="match status" value="1"/>
</dbReference>
<gene>
    <name evidence="8" type="ORF">ARD30_23100</name>
    <name evidence="9" type="ORF">SAMN05660750_00897</name>
</gene>
<dbReference type="Gene3D" id="3.90.180.10">
    <property type="entry name" value="Medium-chain alcohol dehydrogenases, catalytic domain"/>
    <property type="match status" value="1"/>
</dbReference>
<dbReference type="Proteomes" id="UP000051562">
    <property type="component" value="Unassembled WGS sequence"/>
</dbReference>
<evidence type="ECO:0000259" key="7">
    <source>
        <dbReference type="Pfam" id="PF08240"/>
    </source>
</evidence>
<protein>
    <submittedName>
        <fullName evidence="8">Alcohol dehydrogenase</fullName>
    </submittedName>
    <submittedName>
        <fullName evidence="9">L-iditol 2-dehydrogenase</fullName>
    </submittedName>
</protein>
<dbReference type="Pfam" id="PF08240">
    <property type="entry name" value="ADH_N"/>
    <property type="match status" value="1"/>
</dbReference>
<dbReference type="InterPro" id="IPR013154">
    <property type="entry name" value="ADH-like_N"/>
</dbReference>
<dbReference type="Proteomes" id="UP000190130">
    <property type="component" value="Unassembled WGS sequence"/>
</dbReference>
<evidence type="ECO:0000313" key="8">
    <source>
        <dbReference type="EMBL" id="KQK28222.1"/>
    </source>
</evidence>
<reference evidence="8 10" key="1">
    <citation type="submission" date="2015-10" db="EMBL/GenBank/DDBJ databases">
        <title>Draft genome of Bosea thiooxidans.</title>
        <authorList>
            <person name="Wang X."/>
        </authorList>
    </citation>
    <scope>NUCLEOTIDE SEQUENCE [LARGE SCALE GENOMIC DNA]</scope>
    <source>
        <strain evidence="8 10">CGMCC 9174</strain>
    </source>
</reference>
<dbReference type="GO" id="GO:0046872">
    <property type="term" value="F:metal ion binding"/>
    <property type="evidence" value="ECO:0007669"/>
    <property type="project" value="UniProtKB-KW"/>
</dbReference>
<evidence type="ECO:0000313" key="10">
    <source>
        <dbReference type="Proteomes" id="UP000051562"/>
    </source>
</evidence>
<evidence type="ECO:0000256" key="2">
    <source>
        <dbReference type="ARBA" id="ARBA00008072"/>
    </source>
</evidence>
<dbReference type="EMBL" id="LMAR01000080">
    <property type="protein sequence ID" value="KQK28222.1"/>
    <property type="molecule type" value="Genomic_DNA"/>
</dbReference>
<evidence type="ECO:0000259" key="6">
    <source>
        <dbReference type="Pfam" id="PF00107"/>
    </source>
</evidence>